<keyword evidence="11" id="KW-1185">Reference proteome</keyword>
<dbReference type="Pfam" id="PF12704">
    <property type="entry name" value="MacB_PCD"/>
    <property type="match status" value="2"/>
</dbReference>
<dbReference type="Pfam" id="PF02687">
    <property type="entry name" value="FtsX"/>
    <property type="match status" value="2"/>
</dbReference>
<feature type="transmembrane region" description="Helical" evidence="6">
    <location>
        <begin position="869"/>
        <end position="889"/>
    </location>
</feature>
<proteinExistence type="predicted"/>
<dbReference type="RefSeq" id="WP_302037996.1">
    <property type="nucleotide sequence ID" value="NZ_JAUKPO010000006.1"/>
</dbReference>
<dbReference type="CDD" id="cd02859">
    <property type="entry name" value="E_set_AMPKbeta_like_N"/>
    <property type="match status" value="1"/>
</dbReference>
<keyword evidence="5 6" id="KW-0472">Membrane</keyword>
<dbReference type="PANTHER" id="PTHR30572:SF18">
    <property type="entry name" value="ABC-TYPE MACROLIDE FAMILY EXPORT SYSTEM PERMEASE COMPONENT 2"/>
    <property type="match status" value="1"/>
</dbReference>
<dbReference type="PANTHER" id="PTHR30572">
    <property type="entry name" value="MEMBRANE COMPONENT OF TRANSPORTER-RELATED"/>
    <property type="match status" value="1"/>
</dbReference>
<feature type="transmembrane region" description="Helical" evidence="6">
    <location>
        <begin position="21"/>
        <end position="43"/>
    </location>
</feature>
<evidence type="ECO:0000256" key="4">
    <source>
        <dbReference type="ARBA" id="ARBA00022989"/>
    </source>
</evidence>
<evidence type="ECO:0000313" key="11">
    <source>
        <dbReference type="Proteomes" id="UP001168528"/>
    </source>
</evidence>
<reference evidence="10" key="1">
    <citation type="submission" date="2023-07" db="EMBL/GenBank/DDBJ databases">
        <title>The genome sequence of Rhodocytophaga aerolata KACC 12507.</title>
        <authorList>
            <person name="Zhang X."/>
        </authorList>
    </citation>
    <scope>NUCLEOTIDE SEQUENCE</scope>
    <source>
        <strain evidence="10">KACC 12507</strain>
    </source>
</reference>
<feature type="domain" description="AMP-activated protein kinase glycogen-binding" evidence="9">
    <location>
        <begin position="130"/>
        <end position="195"/>
    </location>
</feature>
<feature type="transmembrane region" description="Helical" evidence="6">
    <location>
        <begin position="483"/>
        <end position="507"/>
    </location>
</feature>
<accession>A0ABT8R538</accession>
<feature type="transmembrane region" description="Helical" evidence="6">
    <location>
        <begin position="829"/>
        <end position="849"/>
    </location>
</feature>
<dbReference type="EMBL" id="JAUKPO010000006">
    <property type="protein sequence ID" value="MDO1447195.1"/>
    <property type="molecule type" value="Genomic_DNA"/>
</dbReference>
<evidence type="ECO:0000259" key="9">
    <source>
        <dbReference type="Pfam" id="PF16561"/>
    </source>
</evidence>
<feature type="domain" description="MacB-like periplasmic core" evidence="8">
    <location>
        <begin position="196"/>
        <end position="343"/>
    </location>
</feature>
<name>A0ABT8R538_9BACT</name>
<evidence type="ECO:0000256" key="3">
    <source>
        <dbReference type="ARBA" id="ARBA00022692"/>
    </source>
</evidence>
<dbReference type="Pfam" id="PF16561">
    <property type="entry name" value="AMPK1_CBM"/>
    <property type="match status" value="1"/>
</dbReference>
<evidence type="ECO:0000256" key="6">
    <source>
        <dbReference type="SAM" id="Phobius"/>
    </source>
</evidence>
<evidence type="ECO:0000259" key="8">
    <source>
        <dbReference type="Pfam" id="PF12704"/>
    </source>
</evidence>
<dbReference type="InterPro" id="IPR013783">
    <property type="entry name" value="Ig-like_fold"/>
</dbReference>
<evidence type="ECO:0000256" key="1">
    <source>
        <dbReference type="ARBA" id="ARBA00004651"/>
    </source>
</evidence>
<dbReference type="Gene3D" id="2.60.40.10">
    <property type="entry name" value="Immunoglobulins"/>
    <property type="match status" value="1"/>
</dbReference>
<feature type="transmembrane region" description="Helical" evidence="6">
    <location>
        <begin position="390"/>
        <end position="411"/>
    </location>
</feature>
<dbReference type="InterPro" id="IPR003838">
    <property type="entry name" value="ABC3_permease_C"/>
</dbReference>
<dbReference type="InterPro" id="IPR050250">
    <property type="entry name" value="Macrolide_Exporter_MacB"/>
</dbReference>
<feature type="domain" description="MacB-like periplasmic core" evidence="8">
    <location>
        <begin position="539"/>
        <end position="712"/>
    </location>
</feature>
<evidence type="ECO:0000256" key="5">
    <source>
        <dbReference type="ARBA" id="ARBA00023136"/>
    </source>
</evidence>
<feature type="transmembrane region" description="Helical" evidence="6">
    <location>
        <begin position="785"/>
        <end position="808"/>
    </location>
</feature>
<dbReference type="InterPro" id="IPR014756">
    <property type="entry name" value="Ig_E-set"/>
</dbReference>
<dbReference type="Proteomes" id="UP001168528">
    <property type="component" value="Unassembled WGS sequence"/>
</dbReference>
<dbReference type="InterPro" id="IPR032640">
    <property type="entry name" value="AMPK1_CBM"/>
</dbReference>
<gene>
    <name evidence="10" type="ORF">Q0590_13075</name>
</gene>
<protein>
    <submittedName>
        <fullName evidence="10">ABC transporter permease</fullName>
    </submittedName>
</protein>
<sequence length="908" mass="102890">MFRNHLTIAWRNFSKHKAFSLTNSLGLAVGMAACLLVLQYVVFEMSYDTFHSQADRIYRVAGNRYVAGQLDGQTAQSYHAAGPAMKREFPEVMHYTRLRPWYGNTMVSHTAGMEASFLQPVTIRTKRFADSTKVSLAGDFNGWNPNLQPMTREGDEWVAKLTLTPGRHMYKFVVNGNWLTDPDNPLVDTADHDNSIFMVAETEAYKKAAQAFREVTFKEEGIYFADPTFFNVFSFPLTQGNPATALIGANAVVLSESMARKHFGKENAMGKLIYLQQGNRSEPKLITGIFKDVPANSHLQVNFLLSYKALGMEMDTEWRGFQTYTYLLLSPQVSPTALEAKFADFIQTYRGKDLAAENAREELFLQPLQRIHLYSDLRNEISVNNSIRTIYFLLIIAAFILLLAWVNYINLSTARSIERAKEVGVRKVVGASRWQLIRQFLTEALLLNTIGAITAITLVQLAMPYFNDFTGQQIQITFWKSSYFWLLFIGLFISGTILSGLYPAFALSSYKPVLVVKGKWRSSASGILLRKGLVIFQFVVSVLLITGTFAVFRQIQFMQEHDLGLNVEGVLVVKTPFIIKDYAQFDTKLELFRNKVRQYPAVKNVATTDVVPGMENMYSDNGIKREGSNDNGISMFSLIWADYDFVNTYSIPLLAGRAFSKAYSTDNKGAIINEAAAKALGFKNPQEAVNSKITYGKDFPYTVIGVVKNYHQKSLRSDYVPMIFILNPNAGRCFSLKLDMKDVPTTIKAIEETYQSVFPGNPFEYFFLDEFIDSQYKADRHFRRIFTLFALLAIFIACLGLLGLASFATIQRTKEIGIRKVMGASVDQMIYLLSKDFMQLVLIANLIAWPLAYWSIRQWLQNYTFRIDISPWLFLLPSILVIVIALLTVSMQTIRSAKANPVKALRYE</sequence>
<feature type="transmembrane region" description="Helical" evidence="6">
    <location>
        <begin position="440"/>
        <end position="463"/>
    </location>
</feature>
<dbReference type="SUPFAM" id="SSF81296">
    <property type="entry name" value="E set domains"/>
    <property type="match status" value="1"/>
</dbReference>
<feature type="domain" description="ABC3 transporter permease C-terminal" evidence="7">
    <location>
        <begin position="395"/>
        <end position="510"/>
    </location>
</feature>
<evidence type="ECO:0000259" key="7">
    <source>
        <dbReference type="Pfam" id="PF02687"/>
    </source>
</evidence>
<dbReference type="PROSITE" id="PS51257">
    <property type="entry name" value="PROKAR_LIPOPROTEIN"/>
    <property type="match status" value="1"/>
</dbReference>
<organism evidence="10 11">
    <name type="scientific">Rhodocytophaga aerolata</name>
    <dbReference type="NCBI Taxonomy" id="455078"/>
    <lineage>
        <taxon>Bacteria</taxon>
        <taxon>Pseudomonadati</taxon>
        <taxon>Bacteroidota</taxon>
        <taxon>Cytophagia</taxon>
        <taxon>Cytophagales</taxon>
        <taxon>Rhodocytophagaceae</taxon>
        <taxon>Rhodocytophaga</taxon>
    </lineage>
</organism>
<evidence type="ECO:0000313" key="10">
    <source>
        <dbReference type="EMBL" id="MDO1447195.1"/>
    </source>
</evidence>
<evidence type="ECO:0000256" key="2">
    <source>
        <dbReference type="ARBA" id="ARBA00022475"/>
    </source>
</evidence>
<dbReference type="InterPro" id="IPR025857">
    <property type="entry name" value="MacB_PCD"/>
</dbReference>
<feature type="transmembrane region" description="Helical" evidence="6">
    <location>
        <begin position="528"/>
        <end position="552"/>
    </location>
</feature>
<keyword evidence="2" id="KW-1003">Cell membrane</keyword>
<comment type="subcellular location">
    <subcellularLocation>
        <location evidence="1">Cell membrane</location>
        <topology evidence="1">Multi-pass membrane protein</topology>
    </subcellularLocation>
</comment>
<keyword evidence="3 6" id="KW-0812">Transmembrane</keyword>
<comment type="caution">
    <text evidence="10">The sequence shown here is derived from an EMBL/GenBank/DDBJ whole genome shotgun (WGS) entry which is preliminary data.</text>
</comment>
<feature type="domain" description="ABC3 transporter permease C-terminal" evidence="7">
    <location>
        <begin position="788"/>
        <end position="901"/>
    </location>
</feature>
<keyword evidence="4 6" id="KW-1133">Transmembrane helix</keyword>